<protein>
    <submittedName>
        <fullName evidence="3">CPBP family intramembrane metalloprotease</fullName>
    </submittedName>
</protein>
<evidence type="ECO:0000313" key="4">
    <source>
        <dbReference type="Proteomes" id="UP000253094"/>
    </source>
</evidence>
<dbReference type="EMBL" id="QOIL01000035">
    <property type="protein sequence ID" value="RCG19059.1"/>
    <property type="molecule type" value="Genomic_DNA"/>
</dbReference>
<evidence type="ECO:0000256" key="1">
    <source>
        <dbReference type="SAM" id="Phobius"/>
    </source>
</evidence>
<evidence type="ECO:0000259" key="2">
    <source>
        <dbReference type="Pfam" id="PF02517"/>
    </source>
</evidence>
<proteinExistence type="predicted"/>
<keyword evidence="1" id="KW-0472">Membrane</keyword>
<name>A0A367EMS1_9ACTN</name>
<feature type="transmembrane region" description="Helical" evidence="1">
    <location>
        <begin position="145"/>
        <end position="165"/>
    </location>
</feature>
<gene>
    <name evidence="3" type="ORF">DQ384_38695</name>
</gene>
<dbReference type="InterPro" id="IPR003675">
    <property type="entry name" value="Rce1/LyrA-like_dom"/>
</dbReference>
<sequence length="216" mass="23123">MSSCWRRSGVTWLHTRVPGVWVYALFMLSTCAVVALLVHQQMGWRRVRGPAVGRGLVLVLAAVRALFVASKVMGVILSVAPLAGGRTQLEALGVTSVGVFVVRAVHAGIVEEAAGALLVRGLAGRGVPVWGIYLVGAGLRCVYHLYLGWGALSVAIMTAGMIFLYRRYGRVVPLMVAHAGFDLGQVLFPGVVVMAFLAGSVAVVMLWMHEQVLCKR</sequence>
<reference evidence="3 4" key="1">
    <citation type="submission" date="2018-06" db="EMBL/GenBank/DDBJ databases">
        <title>Sphaerisporangium craniellae sp. nov., isolated from a marine sponge in the South China Sea.</title>
        <authorList>
            <person name="Li L."/>
        </authorList>
    </citation>
    <scope>NUCLEOTIDE SEQUENCE [LARGE SCALE GENOMIC DNA]</scope>
    <source>
        <strain evidence="3 4">CCTCC AA 208026</strain>
    </source>
</reference>
<dbReference type="GO" id="GO:0008237">
    <property type="term" value="F:metallopeptidase activity"/>
    <property type="evidence" value="ECO:0007669"/>
    <property type="project" value="UniProtKB-KW"/>
</dbReference>
<dbReference type="GO" id="GO:0006508">
    <property type="term" value="P:proteolysis"/>
    <property type="evidence" value="ECO:0007669"/>
    <property type="project" value="UniProtKB-KW"/>
</dbReference>
<dbReference type="Proteomes" id="UP000253094">
    <property type="component" value="Unassembled WGS sequence"/>
</dbReference>
<feature type="transmembrane region" description="Helical" evidence="1">
    <location>
        <begin position="51"/>
        <end position="79"/>
    </location>
</feature>
<organism evidence="3 4">
    <name type="scientific">Sphaerisporangium album</name>
    <dbReference type="NCBI Taxonomy" id="509200"/>
    <lineage>
        <taxon>Bacteria</taxon>
        <taxon>Bacillati</taxon>
        <taxon>Actinomycetota</taxon>
        <taxon>Actinomycetes</taxon>
        <taxon>Streptosporangiales</taxon>
        <taxon>Streptosporangiaceae</taxon>
        <taxon>Sphaerisporangium</taxon>
    </lineage>
</organism>
<keyword evidence="3" id="KW-0378">Hydrolase</keyword>
<dbReference type="Pfam" id="PF02517">
    <property type="entry name" value="Rce1-like"/>
    <property type="match status" value="1"/>
</dbReference>
<keyword evidence="1" id="KW-1133">Transmembrane helix</keyword>
<accession>A0A367EMS1</accession>
<dbReference type="GO" id="GO:0080120">
    <property type="term" value="P:CAAX-box protein maturation"/>
    <property type="evidence" value="ECO:0007669"/>
    <property type="project" value="UniProtKB-ARBA"/>
</dbReference>
<keyword evidence="3" id="KW-0645">Protease</keyword>
<keyword evidence="4" id="KW-1185">Reference proteome</keyword>
<dbReference type="AlphaFoldDB" id="A0A367EMS1"/>
<feature type="domain" description="CAAX prenyl protease 2/Lysostaphin resistance protein A-like" evidence="2">
    <location>
        <begin position="96"/>
        <end position="183"/>
    </location>
</feature>
<feature type="transmembrane region" description="Helical" evidence="1">
    <location>
        <begin position="186"/>
        <end position="208"/>
    </location>
</feature>
<evidence type="ECO:0000313" key="3">
    <source>
        <dbReference type="EMBL" id="RCG19059.1"/>
    </source>
</evidence>
<dbReference type="GO" id="GO:0004175">
    <property type="term" value="F:endopeptidase activity"/>
    <property type="evidence" value="ECO:0007669"/>
    <property type="project" value="UniProtKB-ARBA"/>
</dbReference>
<keyword evidence="3" id="KW-0482">Metalloprotease</keyword>
<comment type="caution">
    <text evidence="3">The sequence shown here is derived from an EMBL/GenBank/DDBJ whole genome shotgun (WGS) entry which is preliminary data.</text>
</comment>
<keyword evidence="1" id="KW-0812">Transmembrane</keyword>
<feature type="transmembrane region" description="Helical" evidence="1">
    <location>
        <begin position="20"/>
        <end position="39"/>
    </location>
</feature>